<dbReference type="RefSeq" id="XP_003955945.1">
    <property type="nucleotide sequence ID" value="XM_003955896.1"/>
</dbReference>
<organism evidence="2 3">
    <name type="scientific">Kazachstania africana (strain ATCC 22294 / BCRC 22015 / CBS 2517 / CECT 1963 / NBRC 1671 / NRRL Y-8276)</name>
    <name type="common">Yeast</name>
    <name type="synonym">Kluyveromyces africanus</name>
    <dbReference type="NCBI Taxonomy" id="1071382"/>
    <lineage>
        <taxon>Eukaryota</taxon>
        <taxon>Fungi</taxon>
        <taxon>Dikarya</taxon>
        <taxon>Ascomycota</taxon>
        <taxon>Saccharomycotina</taxon>
        <taxon>Saccharomycetes</taxon>
        <taxon>Saccharomycetales</taxon>
        <taxon>Saccharomycetaceae</taxon>
        <taxon>Kazachstania</taxon>
    </lineage>
</organism>
<dbReference type="InterPro" id="IPR013144">
    <property type="entry name" value="CRA_dom"/>
</dbReference>
<dbReference type="EMBL" id="HE650822">
    <property type="protein sequence ID" value="CCF56810.1"/>
    <property type="molecule type" value="Genomic_DNA"/>
</dbReference>
<dbReference type="InterPro" id="IPR024964">
    <property type="entry name" value="CTLH/CRA"/>
</dbReference>
<evidence type="ECO:0000313" key="2">
    <source>
        <dbReference type="EMBL" id="CCF56810.1"/>
    </source>
</evidence>
<dbReference type="HOGENOM" id="CLU_055870_0_0_1"/>
<reference evidence="2 3" key="1">
    <citation type="journal article" date="2011" name="Proc. Natl. Acad. Sci. U.S.A.">
        <title>Evolutionary erosion of yeast sex chromosomes by mating-type switching accidents.</title>
        <authorList>
            <person name="Gordon J.L."/>
            <person name="Armisen D."/>
            <person name="Proux-Wera E."/>
            <person name="Oheigeartaigh S.S."/>
            <person name="Byrne K.P."/>
            <person name="Wolfe K.H."/>
        </authorList>
    </citation>
    <scope>NUCLEOTIDE SEQUENCE [LARGE SCALE GENOMIC DNA]</scope>
    <source>
        <strain evidence="3">ATCC 22294 / BCRC 22015 / CBS 2517 / CECT 1963 / NBRC 1671 / NRRL Y-8276</strain>
    </source>
</reference>
<accession>H2AR10</accession>
<dbReference type="GeneID" id="13884692"/>
<dbReference type="GO" id="GO:0034657">
    <property type="term" value="C:GID complex"/>
    <property type="evidence" value="ECO:0007669"/>
    <property type="project" value="EnsemblFungi"/>
</dbReference>
<evidence type="ECO:0000313" key="3">
    <source>
        <dbReference type="Proteomes" id="UP000005220"/>
    </source>
</evidence>
<protein>
    <recommendedName>
        <fullName evidence="1">CRA domain-containing protein</fullName>
    </recommendedName>
</protein>
<name>H2AR10_KAZAF</name>
<dbReference type="GO" id="GO:0043161">
    <property type="term" value="P:proteasome-mediated ubiquitin-dependent protein catabolic process"/>
    <property type="evidence" value="ECO:0007669"/>
    <property type="project" value="EnsemblFungi"/>
</dbReference>
<dbReference type="AlphaFoldDB" id="H2AR10"/>
<dbReference type="KEGG" id="kaf:KAFR_0B05140"/>
<sequence length="487" mass="55763">MTTTSKDKVDTNSATKYTRKSFSKNEWKEKVLADKFVINELIYNNNNTCTTTAIPTTISSTSKRSNILSTVSNKEPSLSKLLLNYFITMAHEESSIRMAKELNYIKNNKDLLEFNSLFKIKERSVIIHLIKSGNINGAMDNINKSFGLSVLESINDENSTVTNNNSNNDNNDNNEAILTFNEFDETNQEYEEDDLHFKLLLLNLVEMIRTYRNEKKSNENDDEFILNLINYSKEKLALKASTNKHHMEELELTITLLLFPINDNSNIKLPKNLKNLYSLSLRSKIANSVNKKLLEHIHPYITNQSKFPDFVGGLTDSDYNKASITNITKNISKYKPIIRTNTNKTKEIIAASMEIKRQELSGNKEINDIQNNSMDSQFGSISNSNNYWAQTKQTLFNNFNDINSHYDNSLKDKTLISSDSSSSSSSSSSDTASNSKKKFVRNNNFFNNISNYQYEARLIQLMKLWAWCENELHAHDIGVPRVEDDNV</sequence>
<keyword evidence="3" id="KW-1185">Reference proteome</keyword>
<dbReference type="SMART" id="SM00757">
    <property type="entry name" value="CRA"/>
    <property type="match status" value="1"/>
</dbReference>
<dbReference type="InParanoid" id="H2AR10"/>
<feature type="domain" description="CRA" evidence="1">
    <location>
        <begin position="223"/>
        <end position="327"/>
    </location>
</feature>
<dbReference type="STRING" id="1071382.H2AR10"/>
<dbReference type="Pfam" id="PF10607">
    <property type="entry name" value="CTLH"/>
    <property type="match status" value="1"/>
</dbReference>
<evidence type="ECO:0000259" key="1">
    <source>
        <dbReference type="SMART" id="SM00757"/>
    </source>
</evidence>
<dbReference type="Proteomes" id="UP000005220">
    <property type="component" value="Chromosome 2"/>
</dbReference>
<dbReference type="GO" id="GO:0007089">
    <property type="term" value="P:traversing start control point of mitotic cell cycle"/>
    <property type="evidence" value="ECO:0007669"/>
    <property type="project" value="EnsemblFungi"/>
</dbReference>
<dbReference type="OrthoDB" id="2415936at2759"/>
<proteinExistence type="predicted"/>
<dbReference type="GO" id="GO:0045721">
    <property type="term" value="P:negative regulation of gluconeogenesis"/>
    <property type="evidence" value="ECO:0007669"/>
    <property type="project" value="EnsemblFungi"/>
</dbReference>
<dbReference type="eggNOG" id="KOG2659">
    <property type="taxonomic scope" value="Eukaryota"/>
</dbReference>
<dbReference type="FunCoup" id="H2AR10">
    <property type="interactions" value="379"/>
</dbReference>
<gene>
    <name evidence="2" type="primary">KAFR0B05140</name>
    <name evidence="2" type="ORF">KAFR_0B05140</name>
</gene>